<reference evidence="2" key="1">
    <citation type="journal article" date="2016" name="Nat. Biotechnol.">
        <title>Sequencing wild and cultivated cassava and related species reveals extensive interspecific hybridization and genetic diversity.</title>
        <authorList>
            <person name="Bredeson J.V."/>
            <person name="Lyons J.B."/>
            <person name="Prochnik S.E."/>
            <person name="Wu G.A."/>
            <person name="Ha C.M."/>
            <person name="Edsinger-Gonzales E."/>
            <person name="Grimwood J."/>
            <person name="Schmutz J."/>
            <person name="Rabbi I.Y."/>
            <person name="Egesi C."/>
            <person name="Nauluvula P."/>
            <person name="Lebot V."/>
            <person name="Ndunguru J."/>
            <person name="Mkamilo G."/>
            <person name="Bart R.S."/>
            <person name="Setter T.L."/>
            <person name="Gleadow R.M."/>
            <person name="Kulakow P."/>
            <person name="Ferguson M.E."/>
            <person name="Rounsley S."/>
            <person name="Rokhsar D.S."/>
        </authorList>
    </citation>
    <scope>NUCLEOTIDE SEQUENCE [LARGE SCALE GENOMIC DNA]</scope>
    <source>
        <strain evidence="2">cv. AM560-2</strain>
    </source>
</reference>
<protein>
    <submittedName>
        <fullName evidence="1">Uncharacterized protein</fullName>
    </submittedName>
</protein>
<organism evidence="1 2">
    <name type="scientific">Manihot esculenta</name>
    <name type="common">Cassava</name>
    <name type="synonym">Jatropha manihot</name>
    <dbReference type="NCBI Taxonomy" id="3983"/>
    <lineage>
        <taxon>Eukaryota</taxon>
        <taxon>Viridiplantae</taxon>
        <taxon>Streptophyta</taxon>
        <taxon>Embryophyta</taxon>
        <taxon>Tracheophyta</taxon>
        <taxon>Spermatophyta</taxon>
        <taxon>Magnoliopsida</taxon>
        <taxon>eudicotyledons</taxon>
        <taxon>Gunneridae</taxon>
        <taxon>Pentapetalae</taxon>
        <taxon>rosids</taxon>
        <taxon>fabids</taxon>
        <taxon>Malpighiales</taxon>
        <taxon>Euphorbiaceae</taxon>
        <taxon>Crotonoideae</taxon>
        <taxon>Manihoteae</taxon>
        <taxon>Manihot</taxon>
    </lineage>
</organism>
<dbReference type="EMBL" id="CM004400">
    <property type="protein sequence ID" value="KAG8638474.1"/>
    <property type="molecule type" value="Genomic_DNA"/>
</dbReference>
<gene>
    <name evidence="1" type="ORF">MANES_14G032850v8</name>
</gene>
<proteinExistence type="predicted"/>
<comment type="caution">
    <text evidence="1">The sequence shown here is derived from an EMBL/GenBank/DDBJ whole genome shotgun (WGS) entry which is preliminary data.</text>
</comment>
<name>A0ACB7GFB4_MANES</name>
<sequence length="109" mass="12819">MEEHLKDAHVYLSDHEQAAMLHLLILINVPFKSIEYGDSLISITICSSLHFTFVYSFSFLHVYKVIIHKKKNASELIYCFTLTSYLVSTSTPYLREIIQYLHPRMHRDL</sequence>
<keyword evidence="2" id="KW-1185">Reference proteome</keyword>
<evidence type="ECO:0000313" key="2">
    <source>
        <dbReference type="Proteomes" id="UP000091857"/>
    </source>
</evidence>
<dbReference type="Proteomes" id="UP000091857">
    <property type="component" value="Chromosome 14"/>
</dbReference>
<evidence type="ECO:0000313" key="1">
    <source>
        <dbReference type="EMBL" id="KAG8638474.1"/>
    </source>
</evidence>
<accession>A0ACB7GFB4</accession>